<dbReference type="CDD" id="cd02440">
    <property type="entry name" value="AdoMet_MTases"/>
    <property type="match status" value="1"/>
</dbReference>
<evidence type="ECO:0000256" key="2">
    <source>
        <dbReference type="ARBA" id="ARBA00009026"/>
    </source>
</evidence>
<dbReference type="InterPro" id="IPR041698">
    <property type="entry name" value="Methyltransf_25"/>
</dbReference>
<keyword evidence="6" id="KW-0949">S-adenosyl-L-methionine</keyword>
<protein>
    <recommendedName>
        <fullName evidence="3">Small RNA 2'-O-methyltransferase</fullName>
        <ecNumber evidence="11">2.1.1.386</ecNumber>
    </recommendedName>
</protein>
<accession>A0ABX9GEY9</accession>
<comment type="caution">
    <text evidence="14">The sequence shown here is derived from an EMBL/GenBank/DDBJ whole genome shotgun (WGS) entry which is preliminary data.</text>
</comment>
<dbReference type="GeneID" id="99732387"/>
<dbReference type="GO" id="GO:0032259">
    <property type="term" value="P:methylation"/>
    <property type="evidence" value="ECO:0007669"/>
    <property type="project" value="UniProtKB-KW"/>
</dbReference>
<sequence length="215" mass="24289">MREPTFGGLVDDALGPSDLHRKRIEYVRGYIELVGARRVLDLGCGEGDLLLALASMEQLERLIGVDVSRQRLGICRAALDSITPAPAAVVELVAGSYADARVAFPDIDVAIMLESLEHYCPRRLSRIEKTILAGYRPKRLLISTPNKGYDIEKGLSMHHRRHAEHHFEWCQARFRKWVQGVALRTGYKVRLDGIWRPDSTWEPTTQIAIFEAITE</sequence>
<dbReference type="InterPro" id="IPR029063">
    <property type="entry name" value="SAM-dependent_MTases_sf"/>
</dbReference>
<evidence type="ECO:0000313" key="14">
    <source>
        <dbReference type="EMBL" id="RBP20871.1"/>
    </source>
</evidence>
<dbReference type="SUPFAM" id="SSF53335">
    <property type="entry name" value="S-adenosyl-L-methionine-dependent methyltransferases"/>
    <property type="match status" value="1"/>
</dbReference>
<keyword evidence="10" id="KW-0943">RNA-mediated gene silencing</keyword>
<evidence type="ECO:0000256" key="6">
    <source>
        <dbReference type="ARBA" id="ARBA00022691"/>
    </source>
</evidence>
<keyword evidence="7" id="KW-0479">Metal-binding</keyword>
<name>A0ABX9GEY9_9BURK</name>
<keyword evidence="9" id="KW-0694">RNA-binding</keyword>
<dbReference type="GO" id="GO:0008168">
    <property type="term" value="F:methyltransferase activity"/>
    <property type="evidence" value="ECO:0007669"/>
    <property type="project" value="UniProtKB-KW"/>
</dbReference>
<feature type="domain" description="Methyltransferase" evidence="13">
    <location>
        <begin position="39"/>
        <end position="127"/>
    </location>
</feature>
<gene>
    <name evidence="14" type="ORF">DFP87_103115</name>
</gene>
<reference evidence="14 15" key="1">
    <citation type="submission" date="2018-06" db="EMBL/GenBank/DDBJ databases">
        <title>Genomic Encyclopedia of Type Strains, Phase III (KMG-III): the genomes of soil and plant-associated and newly described type strains.</title>
        <authorList>
            <person name="Whitman W."/>
        </authorList>
    </citation>
    <scope>NUCLEOTIDE SEQUENCE [LARGE SCALE GENOMIC DNA]</scope>
    <source>
        <strain evidence="14 15">CECT 7342</strain>
    </source>
</reference>
<dbReference type="Proteomes" id="UP000252124">
    <property type="component" value="Unassembled WGS sequence"/>
</dbReference>
<evidence type="ECO:0000256" key="11">
    <source>
        <dbReference type="ARBA" id="ARBA00035025"/>
    </source>
</evidence>
<keyword evidence="8" id="KW-0460">Magnesium</keyword>
<evidence type="ECO:0000259" key="13">
    <source>
        <dbReference type="Pfam" id="PF13649"/>
    </source>
</evidence>
<evidence type="ECO:0000256" key="5">
    <source>
        <dbReference type="ARBA" id="ARBA00022679"/>
    </source>
</evidence>
<evidence type="ECO:0000256" key="9">
    <source>
        <dbReference type="ARBA" id="ARBA00022884"/>
    </source>
</evidence>
<dbReference type="Gene3D" id="3.40.50.150">
    <property type="entry name" value="Vaccinia Virus protein VP39"/>
    <property type="match status" value="1"/>
</dbReference>
<evidence type="ECO:0000256" key="1">
    <source>
        <dbReference type="ARBA" id="ARBA00001946"/>
    </source>
</evidence>
<keyword evidence="15" id="KW-1185">Reference proteome</keyword>
<dbReference type="Pfam" id="PF13649">
    <property type="entry name" value="Methyltransf_25"/>
    <property type="match status" value="1"/>
</dbReference>
<dbReference type="RefSeq" id="WP_088588797.1">
    <property type="nucleotide sequence ID" value="NZ_CADIJU010000010.1"/>
</dbReference>
<comment type="catalytic activity">
    <reaction evidence="12">
        <text>small RNA 3'-end nucleotide + S-adenosyl-L-methionine = small RNA 3'-end 2'-O-methylnucleotide + S-adenosyl-L-homocysteine + H(+)</text>
        <dbReference type="Rhea" id="RHEA:37887"/>
        <dbReference type="Rhea" id="RHEA-COMP:10415"/>
        <dbReference type="Rhea" id="RHEA-COMP:10416"/>
        <dbReference type="ChEBI" id="CHEBI:15378"/>
        <dbReference type="ChEBI" id="CHEBI:57856"/>
        <dbReference type="ChEBI" id="CHEBI:59789"/>
        <dbReference type="ChEBI" id="CHEBI:74896"/>
        <dbReference type="ChEBI" id="CHEBI:74898"/>
        <dbReference type="EC" id="2.1.1.386"/>
    </reaction>
</comment>
<keyword evidence="4 14" id="KW-0489">Methyltransferase</keyword>
<evidence type="ECO:0000256" key="4">
    <source>
        <dbReference type="ARBA" id="ARBA00022603"/>
    </source>
</evidence>
<evidence type="ECO:0000313" key="15">
    <source>
        <dbReference type="Proteomes" id="UP000252124"/>
    </source>
</evidence>
<comment type="cofactor">
    <cofactor evidence="1">
        <name>Mg(2+)</name>
        <dbReference type="ChEBI" id="CHEBI:18420"/>
    </cofactor>
</comment>
<evidence type="ECO:0000256" key="3">
    <source>
        <dbReference type="ARBA" id="ARBA00021330"/>
    </source>
</evidence>
<evidence type="ECO:0000256" key="8">
    <source>
        <dbReference type="ARBA" id="ARBA00022842"/>
    </source>
</evidence>
<dbReference type="PANTHER" id="PTHR21404:SF3">
    <property type="entry name" value="SMALL RNA 2'-O-METHYLTRANSFERASE"/>
    <property type="match status" value="1"/>
</dbReference>
<evidence type="ECO:0000256" key="7">
    <source>
        <dbReference type="ARBA" id="ARBA00022723"/>
    </source>
</evidence>
<dbReference type="InterPro" id="IPR026610">
    <property type="entry name" value="Hen1"/>
</dbReference>
<evidence type="ECO:0000256" key="12">
    <source>
        <dbReference type="ARBA" id="ARBA00048418"/>
    </source>
</evidence>
<dbReference type="PANTHER" id="PTHR21404">
    <property type="entry name" value="HEN1"/>
    <property type="match status" value="1"/>
</dbReference>
<comment type="similarity">
    <text evidence="2">Belongs to the methyltransferase superfamily. HEN1 family.</text>
</comment>
<dbReference type="EC" id="2.1.1.386" evidence="11"/>
<dbReference type="EMBL" id="QNRM01000003">
    <property type="protein sequence ID" value="RBP20871.1"/>
    <property type="molecule type" value="Genomic_DNA"/>
</dbReference>
<organism evidence="14 15">
    <name type="scientific">Achromobacter marplatensis</name>
    <dbReference type="NCBI Taxonomy" id="470868"/>
    <lineage>
        <taxon>Bacteria</taxon>
        <taxon>Pseudomonadati</taxon>
        <taxon>Pseudomonadota</taxon>
        <taxon>Betaproteobacteria</taxon>
        <taxon>Burkholderiales</taxon>
        <taxon>Alcaligenaceae</taxon>
        <taxon>Achromobacter</taxon>
    </lineage>
</organism>
<evidence type="ECO:0000256" key="10">
    <source>
        <dbReference type="ARBA" id="ARBA00023158"/>
    </source>
</evidence>
<keyword evidence="5" id="KW-0808">Transferase</keyword>
<proteinExistence type="inferred from homology"/>